<evidence type="ECO:0000313" key="3">
    <source>
        <dbReference type="Proteomes" id="UP000608420"/>
    </source>
</evidence>
<keyword evidence="1" id="KW-0812">Transmembrane</keyword>
<gene>
    <name evidence="2" type="ORF">GCM10010913_42280</name>
</gene>
<feature type="transmembrane region" description="Helical" evidence="1">
    <location>
        <begin position="142"/>
        <end position="161"/>
    </location>
</feature>
<reference evidence="3" key="1">
    <citation type="journal article" date="2019" name="Int. J. Syst. Evol. Microbiol.">
        <title>The Global Catalogue of Microorganisms (GCM) 10K type strain sequencing project: providing services to taxonomists for standard genome sequencing and annotation.</title>
        <authorList>
            <consortium name="The Broad Institute Genomics Platform"/>
            <consortium name="The Broad Institute Genome Sequencing Center for Infectious Disease"/>
            <person name="Wu L."/>
            <person name="Ma J."/>
        </authorList>
    </citation>
    <scope>NUCLEOTIDE SEQUENCE [LARGE SCALE GENOMIC DNA]</scope>
    <source>
        <strain evidence="3">CGMCC 1.15420</strain>
    </source>
</reference>
<sequence length="176" mass="19777">MSIKQIGYLSVRLLAIYIFSLGIIQLGNTINVWLQLRSLNNGPNADHSIFFVNTLGPFVLLTLISVIIWFSANKLTKYLVHMDEKAETKVTNLGLKEVQSLLFSTVGLVLLARSIPQLFQIIPEIKMINSNLLSDPAINKSYFFIVQRIFEFILGLSLFLGSKGLVTILNKLRGNH</sequence>
<comment type="caution">
    <text evidence="2">The sequence shown here is derived from an EMBL/GenBank/DDBJ whole genome shotgun (WGS) entry which is preliminary data.</text>
</comment>
<dbReference type="EMBL" id="BMIW01000042">
    <property type="protein sequence ID" value="GGG15830.1"/>
    <property type="molecule type" value="Genomic_DNA"/>
</dbReference>
<keyword evidence="1" id="KW-0472">Membrane</keyword>
<proteinExistence type="predicted"/>
<dbReference type="Proteomes" id="UP000608420">
    <property type="component" value="Unassembled WGS sequence"/>
</dbReference>
<keyword evidence="3" id="KW-1185">Reference proteome</keyword>
<name>A0ABQ1W6G9_9BACL</name>
<feature type="transmembrane region" description="Helical" evidence="1">
    <location>
        <begin position="48"/>
        <end position="72"/>
    </location>
</feature>
<organism evidence="2 3">
    <name type="scientific">Paenibacillus aceti</name>
    <dbReference type="NCBI Taxonomy" id="1820010"/>
    <lineage>
        <taxon>Bacteria</taxon>
        <taxon>Bacillati</taxon>
        <taxon>Bacillota</taxon>
        <taxon>Bacilli</taxon>
        <taxon>Bacillales</taxon>
        <taxon>Paenibacillaceae</taxon>
        <taxon>Paenibacillus</taxon>
    </lineage>
</organism>
<keyword evidence="1" id="KW-1133">Transmembrane helix</keyword>
<accession>A0ABQ1W6G9</accession>
<protein>
    <recommendedName>
        <fullName evidence="4">DUF2975 domain-containing protein</fullName>
    </recommendedName>
</protein>
<evidence type="ECO:0000313" key="2">
    <source>
        <dbReference type="EMBL" id="GGG15830.1"/>
    </source>
</evidence>
<feature type="transmembrane region" description="Helical" evidence="1">
    <location>
        <begin position="12"/>
        <end position="36"/>
    </location>
</feature>
<evidence type="ECO:0008006" key="4">
    <source>
        <dbReference type="Google" id="ProtNLM"/>
    </source>
</evidence>
<evidence type="ECO:0000256" key="1">
    <source>
        <dbReference type="SAM" id="Phobius"/>
    </source>
</evidence>
<dbReference type="RefSeq" id="WP_120464619.1">
    <property type="nucleotide sequence ID" value="NZ_BMIW01000042.1"/>
</dbReference>